<organism evidence="2 3">
    <name type="scientific">Cellulosimicrobium composti</name>
    <dbReference type="NCBI Taxonomy" id="2672572"/>
    <lineage>
        <taxon>Bacteria</taxon>
        <taxon>Bacillati</taxon>
        <taxon>Actinomycetota</taxon>
        <taxon>Actinomycetes</taxon>
        <taxon>Micrococcales</taxon>
        <taxon>Promicromonosporaceae</taxon>
        <taxon>Cellulosimicrobium</taxon>
    </lineage>
</organism>
<dbReference type="Pfam" id="PF00535">
    <property type="entry name" value="Glycos_transf_2"/>
    <property type="match status" value="1"/>
</dbReference>
<sequence length="365" mass="40442">MSGPTVDVVIAVHDSARPLRRAIDSVLDGAPSGVRVIVVRHGLPAESFGDLRDAYEASLVTWIDFADGVRSAAGPFTAGVQAATAEYVGLLGSDDRFEVGALARMVGRVATDRPDVLVYPMRYDDGPPLANPLSRWRRERRLDPVRDRLAYRTAPLALFRRTLVDDLGLRFTPGVATGEDAEFSARLWFADVRIDFHPRDPGYVIMADAGTRVTMTARPFRQDLEAYRGLFDSDWIRGLGPRERHAFVVKTVRVHVLGALLARASGEAFSADDVAAARELAQMGVQLAPRMLDPFSRADRAVLDVLLDESTGPDRIRAVGAERGRASRVARWTPRAPWRIFDREGTLRRLVRYVTWPGRRQGTTT</sequence>
<gene>
    <name evidence="2" type="ORF">GJV82_05610</name>
</gene>
<comment type="caution">
    <text evidence="2">The sequence shown here is derived from an EMBL/GenBank/DDBJ whole genome shotgun (WGS) entry which is preliminary data.</text>
</comment>
<dbReference type="Proteomes" id="UP000440668">
    <property type="component" value="Unassembled WGS sequence"/>
</dbReference>
<dbReference type="SUPFAM" id="SSF53448">
    <property type="entry name" value="Nucleotide-diphospho-sugar transferases"/>
    <property type="match status" value="1"/>
</dbReference>
<dbReference type="GO" id="GO:0016740">
    <property type="term" value="F:transferase activity"/>
    <property type="evidence" value="ECO:0007669"/>
    <property type="project" value="UniProtKB-KW"/>
</dbReference>
<evidence type="ECO:0000313" key="3">
    <source>
        <dbReference type="Proteomes" id="UP000440668"/>
    </source>
</evidence>
<dbReference type="AlphaFoldDB" id="A0A6N7ZG62"/>
<proteinExistence type="predicted"/>
<dbReference type="InterPro" id="IPR001173">
    <property type="entry name" value="Glyco_trans_2-like"/>
</dbReference>
<protein>
    <submittedName>
        <fullName evidence="2">Glycosyltransferase</fullName>
    </submittedName>
</protein>
<name>A0A6N7ZG62_9MICO</name>
<reference evidence="2 3" key="1">
    <citation type="submission" date="2019-11" db="EMBL/GenBank/DDBJ databases">
        <title>Cellulosimicrobium composti sp. nov. isolated from a compost.</title>
        <authorList>
            <person name="Yang Y."/>
        </authorList>
    </citation>
    <scope>NUCLEOTIDE SEQUENCE [LARGE SCALE GENOMIC DNA]</scope>
    <source>
        <strain evidence="2 3">BIT-GX5</strain>
    </source>
</reference>
<feature type="domain" description="Glycosyltransferase 2-like" evidence="1">
    <location>
        <begin position="8"/>
        <end position="167"/>
    </location>
</feature>
<keyword evidence="2" id="KW-0808">Transferase</keyword>
<dbReference type="EMBL" id="WMKA01000008">
    <property type="protein sequence ID" value="MTG88426.1"/>
    <property type="molecule type" value="Genomic_DNA"/>
</dbReference>
<dbReference type="InterPro" id="IPR029044">
    <property type="entry name" value="Nucleotide-diphossugar_trans"/>
</dbReference>
<dbReference type="RefSeq" id="WP_155098537.1">
    <property type="nucleotide sequence ID" value="NZ_WMKA01000008.1"/>
</dbReference>
<evidence type="ECO:0000259" key="1">
    <source>
        <dbReference type="Pfam" id="PF00535"/>
    </source>
</evidence>
<accession>A0A6N7ZG62</accession>
<dbReference type="Gene3D" id="3.90.550.10">
    <property type="entry name" value="Spore Coat Polysaccharide Biosynthesis Protein SpsA, Chain A"/>
    <property type="match status" value="1"/>
</dbReference>
<evidence type="ECO:0000313" key="2">
    <source>
        <dbReference type="EMBL" id="MTG88426.1"/>
    </source>
</evidence>